<sequence length="106" mass="11850">MRRIDVLGVGLACFLSGGLLYVVLLAVGLDAQRAGIWAEAGLVIGLVVWLITYLLRVVTQQMTYNKQWDAYEESILQKRLEELTPEELARLQAEIASEETAEAQEQ</sequence>
<dbReference type="Pfam" id="PF11460">
    <property type="entry name" value="DUF3007"/>
    <property type="match status" value="1"/>
</dbReference>
<keyword evidence="1" id="KW-1133">Transmembrane helix</keyword>
<dbReference type="OrthoDB" id="467669at2"/>
<dbReference type="STRING" id="395961.Cyan7425_3163"/>
<keyword evidence="1" id="KW-0812">Transmembrane</keyword>
<organism evidence="2">
    <name type="scientific">Cyanothece sp. (strain PCC 7425 / ATCC 29141)</name>
    <dbReference type="NCBI Taxonomy" id="395961"/>
    <lineage>
        <taxon>Bacteria</taxon>
        <taxon>Bacillati</taxon>
        <taxon>Cyanobacteriota</taxon>
        <taxon>Cyanophyceae</taxon>
        <taxon>Gomontiellales</taxon>
        <taxon>Cyanothecaceae</taxon>
        <taxon>Cyanothece</taxon>
    </lineage>
</organism>
<name>B8HN22_CYAP4</name>
<dbReference type="AlphaFoldDB" id="B8HN22"/>
<evidence type="ECO:0008006" key="3">
    <source>
        <dbReference type="Google" id="ProtNLM"/>
    </source>
</evidence>
<dbReference type="HOGENOM" id="CLU_083153_3_0_3"/>
<feature type="transmembrane region" description="Helical" evidence="1">
    <location>
        <begin position="7"/>
        <end position="29"/>
    </location>
</feature>
<dbReference type="KEGG" id="cyn:Cyan7425_3163"/>
<dbReference type="eggNOG" id="ENOG5032S9I">
    <property type="taxonomic scope" value="Bacteria"/>
</dbReference>
<proteinExistence type="predicted"/>
<reference evidence="2" key="1">
    <citation type="submission" date="2009-01" db="EMBL/GenBank/DDBJ databases">
        <title>Complete sequence of chromosome Cyanothece sp. PCC 7425.</title>
        <authorList>
            <consortium name="US DOE Joint Genome Institute"/>
            <person name="Lucas S."/>
            <person name="Copeland A."/>
            <person name="Lapidus A."/>
            <person name="Glavina del Rio T."/>
            <person name="Dalin E."/>
            <person name="Tice H."/>
            <person name="Bruce D."/>
            <person name="Goodwin L."/>
            <person name="Pitluck S."/>
            <person name="Sims D."/>
            <person name="Meineke L."/>
            <person name="Brettin T."/>
            <person name="Detter J.C."/>
            <person name="Han C."/>
            <person name="Larimer F."/>
            <person name="Land M."/>
            <person name="Hauser L."/>
            <person name="Kyrpides N."/>
            <person name="Ovchinnikova G."/>
            <person name="Liberton M."/>
            <person name="Stoeckel J."/>
            <person name="Banerjee A."/>
            <person name="Singh A."/>
            <person name="Page L."/>
            <person name="Sato H."/>
            <person name="Zhao L."/>
            <person name="Sherman L."/>
            <person name="Pakrasi H."/>
            <person name="Richardson P."/>
        </authorList>
    </citation>
    <scope>NUCLEOTIDE SEQUENCE</scope>
    <source>
        <strain evidence="2">PCC 7425</strain>
    </source>
</reference>
<protein>
    <recommendedName>
        <fullName evidence="3">DUF3007 family protein</fullName>
    </recommendedName>
</protein>
<dbReference type="InterPro" id="IPR021562">
    <property type="entry name" value="DUF3007"/>
</dbReference>
<accession>B8HN22</accession>
<evidence type="ECO:0000313" key="2">
    <source>
        <dbReference type="EMBL" id="ACL45491.1"/>
    </source>
</evidence>
<feature type="transmembrane region" description="Helical" evidence="1">
    <location>
        <begin position="35"/>
        <end position="55"/>
    </location>
</feature>
<gene>
    <name evidence="2" type="ordered locus">Cyan7425_3163</name>
</gene>
<dbReference type="EMBL" id="CP001344">
    <property type="protein sequence ID" value="ACL45491.1"/>
    <property type="molecule type" value="Genomic_DNA"/>
</dbReference>
<evidence type="ECO:0000256" key="1">
    <source>
        <dbReference type="SAM" id="Phobius"/>
    </source>
</evidence>
<dbReference type="PANTHER" id="PTHR35734:SF1">
    <property type="entry name" value="OS01G0805200 PROTEIN"/>
    <property type="match status" value="1"/>
</dbReference>
<keyword evidence="1" id="KW-0472">Membrane</keyword>
<dbReference type="PANTHER" id="PTHR35734">
    <property type="entry name" value="OS01G0805200 PROTEIN"/>
    <property type="match status" value="1"/>
</dbReference>